<dbReference type="GO" id="GO:0006231">
    <property type="term" value="P:dTMP biosynthetic process"/>
    <property type="evidence" value="ECO:0007669"/>
    <property type="project" value="InterPro"/>
</dbReference>
<dbReference type="GO" id="GO:0050660">
    <property type="term" value="F:flavin adenine dinucleotide binding"/>
    <property type="evidence" value="ECO:0007669"/>
    <property type="project" value="InterPro"/>
</dbReference>
<dbReference type="EC" id="2.1.1.148" evidence="1"/>
<comment type="caution">
    <text evidence="1">The sequence shown here is derived from an EMBL/GenBank/DDBJ whole genome shotgun (WGS) entry which is preliminary data.</text>
</comment>
<proteinExistence type="predicted"/>
<evidence type="ECO:0000313" key="1">
    <source>
        <dbReference type="EMBL" id="OQB41089.1"/>
    </source>
</evidence>
<dbReference type="AlphaFoldDB" id="A0A1V5ZLK6"/>
<dbReference type="SUPFAM" id="SSF69796">
    <property type="entry name" value="Thymidylate synthase-complementing protein Thy1"/>
    <property type="match status" value="1"/>
</dbReference>
<dbReference type="Gene3D" id="3.30.1360.170">
    <property type="match status" value="1"/>
</dbReference>
<name>A0A1V5ZLK6_9BACT</name>
<keyword evidence="1" id="KW-0489">Methyltransferase</keyword>
<dbReference type="Proteomes" id="UP000485621">
    <property type="component" value="Unassembled WGS sequence"/>
</dbReference>
<keyword evidence="1" id="KW-0808">Transferase</keyword>
<protein>
    <submittedName>
        <fullName evidence="1">Thymidylate synthase ThyX</fullName>
        <ecNumber evidence="1">2.1.1.148</ecNumber>
    </submittedName>
</protein>
<sequence>MYSKLIKTIGTWQDVATAANTTVHKSECLKEPSSKWKRKLLLAEHSPIRNLIFVITMYDLPSWVSVHFVRHKIGVEHFVSTQRTDRTGKDRNLLPQNEPVTHQLTINAQAIINISRKRLCTNASPETREAWKSVLETIKASQPELYSVCVPECVYRGFCPEMKCCGFVASEKFKNDIELYRKFLDVKEVGNC</sequence>
<organism evidence="1">
    <name type="scientific">candidate division CPR1 bacterium ADurb.Bin160</name>
    <dbReference type="NCBI Taxonomy" id="1852826"/>
    <lineage>
        <taxon>Bacteria</taxon>
        <taxon>candidate division CPR1</taxon>
    </lineage>
</organism>
<dbReference type="GO" id="GO:0032259">
    <property type="term" value="P:methylation"/>
    <property type="evidence" value="ECO:0007669"/>
    <property type="project" value="UniProtKB-KW"/>
</dbReference>
<dbReference type="GO" id="GO:0050797">
    <property type="term" value="F:thymidylate synthase (FAD) activity"/>
    <property type="evidence" value="ECO:0007669"/>
    <property type="project" value="UniProtKB-EC"/>
</dbReference>
<dbReference type="EMBL" id="MWDB01000024">
    <property type="protein sequence ID" value="OQB41089.1"/>
    <property type="molecule type" value="Genomic_DNA"/>
</dbReference>
<dbReference type="InterPro" id="IPR036098">
    <property type="entry name" value="Thymidylate_synthase_ThyX_sf"/>
</dbReference>
<accession>A0A1V5ZLK6</accession>
<reference evidence="1" key="1">
    <citation type="submission" date="2017-02" db="EMBL/GenBank/DDBJ databases">
        <title>Delving into the versatile metabolic prowess of the omnipresent phylum Bacteroidetes.</title>
        <authorList>
            <person name="Nobu M.K."/>
            <person name="Mei R."/>
            <person name="Narihiro T."/>
            <person name="Kuroda K."/>
            <person name="Liu W.-T."/>
        </authorList>
    </citation>
    <scope>NUCLEOTIDE SEQUENCE</scope>
    <source>
        <strain evidence="1">ADurb.Bin160</strain>
    </source>
</reference>
<gene>
    <name evidence="1" type="primary">thyX</name>
    <name evidence="1" type="ORF">BWY04_01052</name>
</gene>